<dbReference type="GO" id="GO:0042407">
    <property type="term" value="P:cristae formation"/>
    <property type="evidence" value="ECO:0007669"/>
    <property type="project" value="TreeGrafter"/>
</dbReference>
<evidence type="ECO:0000313" key="9">
    <source>
        <dbReference type="EMBL" id="KAK9871252.1"/>
    </source>
</evidence>
<dbReference type="GO" id="GO:0061617">
    <property type="term" value="C:MICOS complex"/>
    <property type="evidence" value="ECO:0007669"/>
    <property type="project" value="UniProtKB-UniRule"/>
</dbReference>
<comment type="subcellular location">
    <subcellularLocation>
        <location evidence="1 8">Mitochondrion inner membrane</location>
        <topology evidence="1 8">Single-pass membrane protein</topology>
    </subcellularLocation>
</comment>
<dbReference type="Proteomes" id="UP001431783">
    <property type="component" value="Unassembled WGS sequence"/>
</dbReference>
<gene>
    <name evidence="9" type="ORF">WA026_011526</name>
</gene>
<dbReference type="PANTHER" id="PTHR31816">
    <property type="entry name" value="MICOS COMPLEX SUBUNIT MIC13"/>
    <property type="match status" value="1"/>
</dbReference>
<keyword evidence="6 8" id="KW-0496">Mitochondrion</keyword>
<accession>A0AAW1TSG3</accession>
<sequence length="128" mass="14491">MGLIRLSVKVGLAATAVYYLKEEGVWKDSDISLKALDKLKQTSEPYVQQIKAQVPLELPKLPETEEMHQLVGNYWNKGVLASFDFLQNLPGHVTVWTEKGVDMVLQNEDIKKFIEDLSNSSKESVKNK</sequence>
<evidence type="ECO:0000256" key="4">
    <source>
        <dbReference type="ARBA" id="ARBA00022792"/>
    </source>
</evidence>
<evidence type="ECO:0000256" key="1">
    <source>
        <dbReference type="ARBA" id="ARBA00004434"/>
    </source>
</evidence>
<evidence type="ECO:0000256" key="7">
    <source>
        <dbReference type="ARBA" id="ARBA00023136"/>
    </source>
</evidence>
<evidence type="ECO:0000256" key="2">
    <source>
        <dbReference type="ARBA" id="ARBA00006771"/>
    </source>
</evidence>
<evidence type="ECO:0000256" key="6">
    <source>
        <dbReference type="ARBA" id="ARBA00023128"/>
    </source>
</evidence>
<evidence type="ECO:0000313" key="10">
    <source>
        <dbReference type="Proteomes" id="UP001431783"/>
    </source>
</evidence>
<keyword evidence="10" id="KW-1185">Reference proteome</keyword>
<organism evidence="9 10">
    <name type="scientific">Henosepilachna vigintioctopunctata</name>
    <dbReference type="NCBI Taxonomy" id="420089"/>
    <lineage>
        <taxon>Eukaryota</taxon>
        <taxon>Metazoa</taxon>
        <taxon>Ecdysozoa</taxon>
        <taxon>Arthropoda</taxon>
        <taxon>Hexapoda</taxon>
        <taxon>Insecta</taxon>
        <taxon>Pterygota</taxon>
        <taxon>Neoptera</taxon>
        <taxon>Endopterygota</taxon>
        <taxon>Coleoptera</taxon>
        <taxon>Polyphaga</taxon>
        <taxon>Cucujiformia</taxon>
        <taxon>Coccinelloidea</taxon>
        <taxon>Coccinellidae</taxon>
        <taxon>Epilachninae</taxon>
        <taxon>Epilachnini</taxon>
        <taxon>Henosepilachna</taxon>
    </lineage>
</organism>
<protein>
    <recommendedName>
        <fullName evidence="8">MICOS complex subunit MIC13</fullName>
    </recommendedName>
</protein>
<dbReference type="Pfam" id="PF15884">
    <property type="entry name" value="QIL1"/>
    <property type="match status" value="1"/>
</dbReference>
<keyword evidence="3" id="KW-0812">Transmembrane</keyword>
<evidence type="ECO:0000256" key="5">
    <source>
        <dbReference type="ARBA" id="ARBA00022989"/>
    </source>
</evidence>
<reference evidence="9 10" key="1">
    <citation type="submission" date="2023-03" db="EMBL/GenBank/DDBJ databases">
        <title>Genome insight into feeding habits of ladybird beetles.</title>
        <authorList>
            <person name="Li H.-S."/>
            <person name="Huang Y.-H."/>
            <person name="Pang H."/>
        </authorList>
    </citation>
    <scope>NUCLEOTIDE SEQUENCE [LARGE SCALE GENOMIC DNA]</scope>
    <source>
        <strain evidence="9">SYSU_2023b</strain>
        <tissue evidence="9">Whole body</tissue>
    </source>
</reference>
<evidence type="ECO:0000256" key="3">
    <source>
        <dbReference type="ARBA" id="ARBA00022692"/>
    </source>
</evidence>
<dbReference type="PANTHER" id="PTHR31816:SF3">
    <property type="entry name" value="MICOS COMPLEX SUBUNIT MIC13"/>
    <property type="match status" value="1"/>
</dbReference>
<evidence type="ECO:0000256" key="8">
    <source>
        <dbReference type="RuleBase" id="RU363009"/>
    </source>
</evidence>
<proteinExistence type="inferred from homology"/>
<dbReference type="AlphaFoldDB" id="A0AAW1TSG3"/>
<comment type="function">
    <text evidence="8">Component of the MICOS complex, a large protein complex of the mitochondrial inner membrane that plays crucial roles in the maintenance of crista junctions, inner membrane architecture, and formation of contact sites to the outer membrane.</text>
</comment>
<name>A0AAW1TSG3_9CUCU</name>
<keyword evidence="5" id="KW-1133">Transmembrane helix</keyword>
<dbReference type="InterPro" id="IPR026769">
    <property type="entry name" value="Mic13"/>
</dbReference>
<dbReference type="GO" id="GO:0044284">
    <property type="term" value="C:mitochondrial crista junction"/>
    <property type="evidence" value="ECO:0007669"/>
    <property type="project" value="TreeGrafter"/>
</dbReference>
<keyword evidence="4 8" id="KW-0999">Mitochondrion inner membrane</keyword>
<dbReference type="EMBL" id="JARQZJ010000005">
    <property type="protein sequence ID" value="KAK9871252.1"/>
    <property type="molecule type" value="Genomic_DNA"/>
</dbReference>
<comment type="caution">
    <text evidence="9">The sequence shown here is derived from an EMBL/GenBank/DDBJ whole genome shotgun (WGS) entry which is preliminary data.</text>
</comment>
<comment type="similarity">
    <text evidence="2 8">Belongs to the MICOS complex subunit Mic13 family.</text>
</comment>
<comment type="subunit">
    <text evidence="8">Component of the mitochondrial contact site and cristae organizing system (MICOS) complex.</text>
</comment>
<keyword evidence="7" id="KW-0472">Membrane</keyword>